<accession>A0A9D5C314</accession>
<dbReference type="Pfam" id="PF01535">
    <property type="entry name" value="PPR"/>
    <property type="match status" value="3"/>
</dbReference>
<dbReference type="InterPro" id="IPR011990">
    <property type="entry name" value="TPR-like_helical_dom_sf"/>
</dbReference>
<evidence type="ECO:0000313" key="5">
    <source>
        <dbReference type="Proteomes" id="UP001085076"/>
    </source>
</evidence>
<dbReference type="InterPro" id="IPR002885">
    <property type="entry name" value="PPR_rpt"/>
</dbReference>
<feature type="repeat" description="PPR" evidence="2">
    <location>
        <begin position="196"/>
        <end position="230"/>
    </location>
</feature>
<dbReference type="InterPro" id="IPR046848">
    <property type="entry name" value="E_motif"/>
</dbReference>
<dbReference type="GO" id="GO:0009451">
    <property type="term" value="P:RNA modification"/>
    <property type="evidence" value="ECO:0007669"/>
    <property type="project" value="InterPro"/>
</dbReference>
<dbReference type="FunFam" id="1.25.40.10:FF:000348">
    <property type="entry name" value="Pentatricopeptide repeat-containing protein chloroplastic"/>
    <property type="match status" value="1"/>
</dbReference>
<keyword evidence="5" id="KW-1185">Reference proteome</keyword>
<dbReference type="EMBL" id="JAGGNH010000008">
    <property type="protein sequence ID" value="KAJ0965645.1"/>
    <property type="molecule type" value="Genomic_DNA"/>
</dbReference>
<dbReference type="PROSITE" id="PS51034">
    <property type="entry name" value="ZP_2"/>
    <property type="match status" value="1"/>
</dbReference>
<reference evidence="4" key="1">
    <citation type="submission" date="2021-03" db="EMBL/GenBank/DDBJ databases">
        <authorList>
            <person name="Li Z."/>
            <person name="Yang C."/>
        </authorList>
    </citation>
    <scope>NUCLEOTIDE SEQUENCE</scope>
    <source>
        <strain evidence="4">Dzin_1.0</strain>
        <tissue evidence="4">Leaf</tissue>
    </source>
</reference>
<gene>
    <name evidence="4" type="ORF">J5N97_026783</name>
</gene>
<dbReference type="PROSITE" id="PS51375">
    <property type="entry name" value="PPR"/>
    <property type="match status" value="3"/>
</dbReference>
<dbReference type="AlphaFoldDB" id="A0A9D5C314"/>
<feature type="repeat" description="PPR" evidence="2">
    <location>
        <begin position="91"/>
        <end position="125"/>
    </location>
</feature>
<dbReference type="NCBIfam" id="TIGR00756">
    <property type="entry name" value="PPR"/>
    <property type="match status" value="3"/>
</dbReference>
<dbReference type="Pfam" id="PF12854">
    <property type="entry name" value="PPR_1"/>
    <property type="match status" value="1"/>
</dbReference>
<dbReference type="Pfam" id="PF13041">
    <property type="entry name" value="PPR_2"/>
    <property type="match status" value="1"/>
</dbReference>
<keyword evidence="1" id="KW-0677">Repeat</keyword>
<name>A0A9D5C314_9LILI</name>
<feature type="domain" description="ZP" evidence="3">
    <location>
        <begin position="1"/>
        <end position="57"/>
    </location>
</feature>
<evidence type="ECO:0000313" key="4">
    <source>
        <dbReference type="EMBL" id="KAJ0965645.1"/>
    </source>
</evidence>
<reference evidence="4" key="2">
    <citation type="journal article" date="2022" name="Hortic Res">
        <title>The genome of Dioscorea zingiberensis sheds light on the biosynthesis, origin and evolution of the medicinally important diosgenin saponins.</title>
        <authorList>
            <person name="Li Y."/>
            <person name="Tan C."/>
            <person name="Li Z."/>
            <person name="Guo J."/>
            <person name="Li S."/>
            <person name="Chen X."/>
            <person name="Wang C."/>
            <person name="Dai X."/>
            <person name="Yang H."/>
            <person name="Song W."/>
            <person name="Hou L."/>
            <person name="Xu J."/>
            <person name="Tong Z."/>
            <person name="Xu A."/>
            <person name="Yuan X."/>
            <person name="Wang W."/>
            <person name="Yang Q."/>
            <person name="Chen L."/>
            <person name="Sun Z."/>
            <person name="Wang K."/>
            <person name="Pan B."/>
            <person name="Chen J."/>
            <person name="Bao Y."/>
            <person name="Liu F."/>
            <person name="Qi X."/>
            <person name="Gang D.R."/>
            <person name="Wen J."/>
            <person name="Li J."/>
        </authorList>
    </citation>
    <scope>NUCLEOTIDE SEQUENCE</scope>
    <source>
        <strain evidence="4">Dzin_1.0</strain>
    </source>
</reference>
<dbReference type="SUPFAM" id="SSF48452">
    <property type="entry name" value="TPR-like"/>
    <property type="match status" value="1"/>
</dbReference>
<evidence type="ECO:0000256" key="2">
    <source>
        <dbReference type="PROSITE-ProRule" id="PRU00708"/>
    </source>
</evidence>
<dbReference type="GO" id="GO:0003723">
    <property type="term" value="F:RNA binding"/>
    <property type="evidence" value="ECO:0007669"/>
    <property type="project" value="InterPro"/>
</dbReference>
<sequence length="417" mass="46551">MIRGYSRSREPEIALRIHGQVFKFGFDLDVYVTCSLIKCYCDLGAVEVACQVFEESSNRNVVCWTSLITGFCGHGLVDRGREVFDGMPERNEVAWSAMIAGYVHNERHEEAIELFCELRDSDCAKLSDSLLVSVLTACANSGALEEGTWIHSYLDSKSKGLEEYGLEVGTALIDFYAKCGLIELARGVFSKMARRDVMAWSAMIMGLAINGHSHSAIQVFSEMQRSRIRPNAVTFVGVLTACSHGGLIDEGQAYFEDMRKVYRLSPTIEHYGCMVDLLSRAGKTLEAEKLIQSMPMEPDGAIWGSLLNGCLMHGHTEQGERVGRQAIELDPQHSGRYVGLANVYASTGRWESAVMVKKMMKQRGVMATPGWSLTEMNGISCGFVVNDHRHPRHEEIHEMLNYLYNEMVYDRGEVNGL</sequence>
<dbReference type="Pfam" id="PF20431">
    <property type="entry name" value="E_motif"/>
    <property type="match status" value="1"/>
</dbReference>
<dbReference type="PANTHER" id="PTHR47926">
    <property type="entry name" value="PENTATRICOPEPTIDE REPEAT-CONTAINING PROTEIN"/>
    <property type="match status" value="1"/>
</dbReference>
<dbReference type="Proteomes" id="UP001085076">
    <property type="component" value="Miscellaneous, Linkage group lg08"/>
</dbReference>
<evidence type="ECO:0000256" key="1">
    <source>
        <dbReference type="ARBA" id="ARBA00022737"/>
    </source>
</evidence>
<proteinExistence type="predicted"/>
<feature type="repeat" description="PPR" evidence="2">
    <location>
        <begin position="60"/>
        <end position="90"/>
    </location>
</feature>
<protein>
    <recommendedName>
        <fullName evidence="3">ZP domain-containing protein</fullName>
    </recommendedName>
</protein>
<dbReference type="PANTHER" id="PTHR47926:SF350">
    <property type="entry name" value="(WILD MALAYSIAN BANANA) HYPOTHETICAL PROTEIN"/>
    <property type="match status" value="1"/>
</dbReference>
<comment type="caution">
    <text evidence="4">The sequence shown here is derived from an EMBL/GenBank/DDBJ whole genome shotgun (WGS) entry which is preliminary data.</text>
</comment>
<evidence type="ECO:0000259" key="3">
    <source>
        <dbReference type="PROSITE" id="PS51034"/>
    </source>
</evidence>
<dbReference type="InterPro" id="IPR046960">
    <property type="entry name" value="PPR_At4g14850-like_plant"/>
</dbReference>
<dbReference type="OrthoDB" id="1675999at2759"/>
<dbReference type="InterPro" id="IPR001507">
    <property type="entry name" value="ZP_dom"/>
</dbReference>
<dbReference type="Gene3D" id="1.25.40.10">
    <property type="entry name" value="Tetratricopeptide repeat domain"/>
    <property type="match status" value="2"/>
</dbReference>
<dbReference type="FunFam" id="1.25.40.10:FF:000242">
    <property type="entry name" value="Pentatricopeptide repeat-containing protein"/>
    <property type="match status" value="1"/>
</dbReference>
<organism evidence="4 5">
    <name type="scientific">Dioscorea zingiberensis</name>
    <dbReference type="NCBI Taxonomy" id="325984"/>
    <lineage>
        <taxon>Eukaryota</taxon>
        <taxon>Viridiplantae</taxon>
        <taxon>Streptophyta</taxon>
        <taxon>Embryophyta</taxon>
        <taxon>Tracheophyta</taxon>
        <taxon>Spermatophyta</taxon>
        <taxon>Magnoliopsida</taxon>
        <taxon>Liliopsida</taxon>
        <taxon>Dioscoreales</taxon>
        <taxon>Dioscoreaceae</taxon>
        <taxon>Dioscorea</taxon>
    </lineage>
</organism>